<protein>
    <submittedName>
        <fullName evidence="6">LysR family transcriptional regulator</fullName>
    </submittedName>
</protein>
<dbReference type="RefSeq" id="WP_113942536.1">
    <property type="nucleotide sequence ID" value="NZ_JBHEEG010000003.1"/>
</dbReference>
<dbReference type="GO" id="GO:0006351">
    <property type="term" value="P:DNA-templated transcription"/>
    <property type="evidence" value="ECO:0007669"/>
    <property type="project" value="TreeGrafter"/>
</dbReference>
<comment type="similarity">
    <text evidence="1">Belongs to the LysR transcriptional regulatory family.</text>
</comment>
<dbReference type="InterPro" id="IPR058163">
    <property type="entry name" value="LysR-type_TF_proteobact-type"/>
</dbReference>
<keyword evidence="4" id="KW-0804">Transcription</keyword>
<dbReference type="GO" id="GO:0003700">
    <property type="term" value="F:DNA-binding transcription factor activity"/>
    <property type="evidence" value="ECO:0007669"/>
    <property type="project" value="InterPro"/>
</dbReference>
<name>A0A366EAT8_9HYPH</name>
<dbReference type="SUPFAM" id="SSF53850">
    <property type="entry name" value="Periplasmic binding protein-like II"/>
    <property type="match status" value="1"/>
</dbReference>
<organism evidence="6 7">
    <name type="scientific">Pseudochrobactrum asaccharolyticum</name>
    <dbReference type="NCBI Taxonomy" id="354351"/>
    <lineage>
        <taxon>Bacteria</taxon>
        <taxon>Pseudomonadati</taxon>
        <taxon>Pseudomonadota</taxon>
        <taxon>Alphaproteobacteria</taxon>
        <taxon>Hyphomicrobiales</taxon>
        <taxon>Brucellaceae</taxon>
        <taxon>Pseudochrobactrum</taxon>
    </lineage>
</organism>
<dbReference type="NCBIfam" id="NF011573">
    <property type="entry name" value="PRK14997.1"/>
    <property type="match status" value="1"/>
</dbReference>
<dbReference type="InterPro" id="IPR000847">
    <property type="entry name" value="LysR_HTH_N"/>
</dbReference>
<dbReference type="PANTHER" id="PTHR30537">
    <property type="entry name" value="HTH-TYPE TRANSCRIPTIONAL REGULATOR"/>
    <property type="match status" value="1"/>
</dbReference>
<reference evidence="6 7" key="1">
    <citation type="submission" date="2018-06" db="EMBL/GenBank/DDBJ databases">
        <title>Genomic Encyclopedia of Type Strains, Phase IV (KMG-IV): sequencing the most valuable type-strain genomes for metagenomic binning, comparative biology and taxonomic classification.</title>
        <authorList>
            <person name="Goeker M."/>
        </authorList>
    </citation>
    <scope>NUCLEOTIDE SEQUENCE [LARGE SCALE GENOMIC DNA]</scope>
    <source>
        <strain evidence="6 7">DSM 25619</strain>
    </source>
</reference>
<evidence type="ECO:0000313" key="7">
    <source>
        <dbReference type="Proteomes" id="UP000252893"/>
    </source>
</evidence>
<keyword evidence="3" id="KW-0238">DNA-binding</keyword>
<dbReference type="PANTHER" id="PTHR30537:SF31">
    <property type="entry name" value="TRANSCRIPTIONAL REGULATOR, LYSR FAMILY"/>
    <property type="match status" value="1"/>
</dbReference>
<dbReference type="Proteomes" id="UP000252893">
    <property type="component" value="Unassembled WGS sequence"/>
</dbReference>
<sequence>MQDLNDLRFFVVVVEQGGFAAAARKLNMPRSRLSRRIGLLEESLGVRLIQRTTRHFAVTEIGQEYYRHCVAMLVEAEAAQEVIDRMRSEPQGVVRVSCPSSMIYFQIGDLIARFMKENPKVDVLLESTNRRVDVLREGFDLAIRVRFPPLDDSDLVIRKLAESPQRLVASPSVIADINRPLVPADLAELPSMAWDPQRADHEWCLEKADGATARVHHKPRLITEDMVALRMAALHGVGVCQLPTMVIREDLREGRLVDVLPEWAPRTGILHAAFPSRRGLLPSVRSLLDFLGAEYTKLAREETDYSLT</sequence>
<evidence type="ECO:0000256" key="3">
    <source>
        <dbReference type="ARBA" id="ARBA00023125"/>
    </source>
</evidence>
<dbReference type="Gene3D" id="1.10.10.10">
    <property type="entry name" value="Winged helix-like DNA-binding domain superfamily/Winged helix DNA-binding domain"/>
    <property type="match status" value="1"/>
</dbReference>
<evidence type="ECO:0000313" key="6">
    <source>
        <dbReference type="EMBL" id="RBO98584.1"/>
    </source>
</evidence>
<dbReference type="Pfam" id="PF00126">
    <property type="entry name" value="HTH_1"/>
    <property type="match status" value="1"/>
</dbReference>
<dbReference type="Pfam" id="PF03466">
    <property type="entry name" value="LysR_substrate"/>
    <property type="match status" value="1"/>
</dbReference>
<feature type="domain" description="HTH lysR-type" evidence="5">
    <location>
        <begin position="1"/>
        <end position="59"/>
    </location>
</feature>
<dbReference type="InterPro" id="IPR005119">
    <property type="entry name" value="LysR_subst-bd"/>
</dbReference>
<evidence type="ECO:0000256" key="2">
    <source>
        <dbReference type="ARBA" id="ARBA00023015"/>
    </source>
</evidence>
<dbReference type="AlphaFoldDB" id="A0A366EAT8"/>
<dbReference type="Gene3D" id="3.40.190.290">
    <property type="match status" value="1"/>
</dbReference>
<dbReference type="EMBL" id="QNRH01000001">
    <property type="protein sequence ID" value="RBO98584.1"/>
    <property type="molecule type" value="Genomic_DNA"/>
</dbReference>
<dbReference type="SUPFAM" id="SSF46785">
    <property type="entry name" value="Winged helix' DNA-binding domain"/>
    <property type="match status" value="1"/>
</dbReference>
<comment type="caution">
    <text evidence="6">The sequence shown here is derived from an EMBL/GenBank/DDBJ whole genome shotgun (WGS) entry which is preliminary data.</text>
</comment>
<dbReference type="CDD" id="cd08473">
    <property type="entry name" value="PBP2_CrgA_like_4"/>
    <property type="match status" value="1"/>
</dbReference>
<evidence type="ECO:0000259" key="5">
    <source>
        <dbReference type="PROSITE" id="PS50931"/>
    </source>
</evidence>
<evidence type="ECO:0000256" key="4">
    <source>
        <dbReference type="ARBA" id="ARBA00023163"/>
    </source>
</evidence>
<keyword evidence="7" id="KW-1185">Reference proteome</keyword>
<evidence type="ECO:0000256" key="1">
    <source>
        <dbReference type="ARBA" id="ARBA00009437"/>
    </source>
</evidence>
<dbReference type="OrthoDB" id="9786526at2"/>
<accession>A0A366EAT8</accession>
<dbReference type="PROSITE" id="PS50931">
    <property type="entry name" value="HTH_LYSR"/>
    <property type="match status" value="1"/>
</dbReference>
<dbReference type="GO" id="GO:0043565">
    <property type="term" value="F:sequence-specific DNA binding"/>
    <property type="evidence" value="ECO:0007669"/>
    <property type="project" value="TreeGrafter"/>
</dbReference>
<keyword evidence="2" id="KW-0805">Transcription regulation</keyword>
<gene>
    <name evidence="6" type="ORF">DFR47_101183</name>
</gene>
<proteinExistence type="inferred from homology"/>
<dbReference type="InterPro" id="IPR036388">
    <property type="entry name" value="WH-like_DNA-bd_sf"/>
</dbReference>
<dbReference type="FunFam" id="1.10.10.10:FF:000001">
    <property type="entry name" value="LysR family transcriptional regulator"/>
    <property type="match status" value="1"/>
</dbReference>
<dbReference type="InterPro" id="IPR036390">
    <property type="entry name" value="WH_DNA-bd_sf"/>
</dbReference>